<dbReference type="InterPro" id="IPR004210">
    <property type="entry name" value="BESS_motif"/>
</dbReference>
<dbReference type="InParanoid" id="E2AYS5"/>
<feature type="domain" description="MADF" evidence="5">
    <location>
        <begin position="15"/>
        <end position="104"/>
    </location>
</feature>
<reference evidence="7 8" key="1">
    <citation type="journal article" date="2010" name="Science">
        <title>Genomic comparison of the ants Camponotus floridanus and Harpegnathos saltator.</title>
        <authorList>
            <person name="Bonasio R."/>
            <person name="Zhang G."/>
            <person name="Ye C."/>
            <person name="Mutti N.S."/>
            <person name="Fang X."/>
            <person name="Qin N."/>
            <person name="Donahue G."/>
            <person name="Yang P."/>
            <person name="Li Q."/>
            <person name="Li C."/>
            <person name="Zhang P."/>
            <person name="Huang Z."/>
            <person name="Berger S.L."/>
            <person name="Reinberg D."/>
            <person name="Wang J."/>
            <person name="Liebig J."/>
        </authorList>
    </citation>
    <scope>NUCLEOTIDE SEQUENCE [LARGE SCALE GENOMIC DNA]</scope>
    <source>
        <strain evidence="8">C129</strain>
    </source>
</reference>
<evidence type="ECO:0000259" key="6">
    <source>
        <dbReference type="PROSITE" id="PS51031"/>
    </source>
</evidence>
<dbReference type="Gene3D" id="3.50.50.60">
    <property type="entry name" value="FAD/NAD(P)-binding domain"/>
    <property type="match status" value="1"/>
</dbReference>
<dbReference type="AlphaFoldDB" id="E2AYS5"/>
<dbReference type="Pfam" id="PF02944">
    <property type="entry name" value="BESS"/>
    <property type="match status" value="1"/>
</dbReference>
<name>E2AYS5_CAMFO</name>
<dbReference type="Pfam" id="PF01266">
    <property type="entry name" value="DAO"/>
    <property type="match status" value="1"/>
</dbReference>
<dbReference type="InterPro" id="IPR036188">
    <property type="entry name" value="FAD/NAD-bd_sf"/>
</dbReference>
<keyword evidence="4" id="KW-0539">Nucleus</keyword>
<evidence type="ECO:0000256" key="1">
    <source>
        <dbReference type="ARBA" id="ARBA00023002"/>
    </source>
</evidence>
<dbReference type="PANTHER" id="PTHR13847">
    <property type="entry name" value="SARCOSINE DEHYDROGENASE-RELATED"/>
    <property type="match status" value="1"/>
</dbReference>
<gene>
    <name evidence="7" type="ORF">EAG_10814</name>
</gene>
<protein>
    <recommendedName>
        <fullName evidence="2">FAD-dependent oxidoreductase domain-containing protein 1</fullName>
    </recommendedName>
</protein>
<evidence type="ECO:0000256" key="4">
    <source>
        <dbReference type="PROSITE-ProRule" id="PRU00371"/>
    </source>
</evidence>
<dbReference type="Proteomes" id="UP000000311">
    <property type="component" value="Unassembled WGS sequence"/>
</dbReference>
<dbReference type="STRING" id="104421.E2AYS5"/>
<dbReference type="SMART" id="SM00595">
    <property type="entry name" value="MADF"/>
    <property type="match status" value="1"/>
</dbReference>
<comment type="function">
    <text evidence="3">Required for the assembly of the mitochondrial membrane respiratory chain NADH dehydrogenase (Complex I). Involved in mid-late stages of complex I assembly.</text>
</comment>
<comment type="subcellular location">
    <subcellularLocation>
        <location evidence="4">Nucleus</location>
    </subcellularLocation>
</comment>
<dbReference type="Gene3D" id="3.30.9.10">
    <property type="entry name" value="D-Amino Acid Oxidase, subunit A, domain 2"/>
    <property type="match status" value="1"/>
</dbReference>
<dbReference type="GO" id="GO:0005739">
    <property type="term" value="C:mitochondrion"/>
    <property type="evidence" value="ECO:0007669"/>
    <property type="project" value="GOC"/>
</dbReference>
<keyword evidence="8" id="KW-1185">Reference proteome</keyword>
<dbReference type="PROSITE" id="PS51031">
    <property type="entry name" value="BESS"/>
    <property type="match status" value="1"/>
</dbReference>
<dbReference type="PANTHER" id="PTHR13847:SF287">
    <property type="entry name" value="FAD-DEPENDENT OXIDOREDUCTASE DOMAIN-CONTAINING PROTEIN 1"/>
    <property type="match status" value="1"/>
</dbReference>
<proteinExistence type="predicted"/>
<dbReference type="GO" id="GO:0005634">
    <property type="term" value="C:nucleus"/>
    <property type="evidence" value="ECO:0007669"/>
    <property type="project" value="UniProtKB-SubCell"/>
</dbReference>
<organism evidence="8">
    <name type="scientific">Camponotus floridanus</name>
    <name type="common">Florida carpenter ant</name>
    <dbReference type="NCBI Taxonomy" id="104421"/>
    <lineage>
        <taxon>Eukaryota</taxon>
        <taxon>Metazoa</taxon>
        <taxon>Ecdysozoa</taxon>
        <taxon>Arthropoda</taxon>
        <taxon>Hexapoda</taxon>
        <taxon>Insecta</taxon>
        <taxon>Pterygota</taxon>
        <taxon>Neoptera</taxon>
        <taxon>Endopterygota</taxon>
        <taxon>Hymenoptera</taxon>
        <taxon>Apocrita</taxon>
        <taxon>Aculeata</taxon>
        <taxon>Formicoidea</taxon>
        <taxon>Formicidae</taxon>
        <taxon>Formicinae</taxon>
        <taxon>Camponotus</taxon>
    </lineage>
</organism>
<evidence type="ECO:0000256" key="2">
    <source>
        <dbReference type="ARBA" id="ARBA00039785"/>
    </source>
</evidence>
<dbReference type="Pfam" id="PF10545">
    <property type="entry name" value="MADF_DNA_bdg"/>
    <property type="match status" value="1"/>
</dbReference>
<sequence>MPPTMPPDSHQISLKIIEAIKQHPVLYCTEVKGLSIKLQEFKQKVWKRISDELGLDPMWVRLKWKNLRDTYCRILKYKNKTEEGVRRKKWIFEDHLSFLKFPYEADYQPQCVELTKEYIQDINSGEISSEGLLEQLEDRNDEDYSEYLEVIDDTAADPVVVEPEVIETLDNNDVQLDTQNIEVEHDMTQQDIDSCVQQIQSKYRKIRPKRMKVDYPPSTSEASNSYNVIKTSSFKTNNGSTVDTGTVFSPLFITTPLTPSTLTSPTKKSCSAKDNDPNFEQVYLAPESKSSIELFFDSMAQTVKKLPPKAQADIKMNICKIVTETEIQYSGQSKPQSTQQFVAPPGMIPKLVLIPCNMIDNQNSSKINDDDQDRKKYREFVDTTKGERAWKKMRQDWNSLKKCLSFDGKSSNFEALFERAEVIPNHCDVLIIGGGAIGSAIAYWLKQTMHKEEFHVVVVEKDLTYAKASTTLSVGGLRQQFSLEENIQMSLYGAEFLRNINEHLGIPGEPPIDLNFHPYGYLVLATEAGGETLTENSKLQNSLGAKNAVLTAEKLQHMFPWLNTDGIAAGCLGLEKEGWFDPWSLLCALKKKAKHLGTQYVNAEVKAFQYNTVPGAFDTNMNPVQRLNTVVVKTNDGDIRQIQFCKAIIAAGAFSGDVAEMADIGIGEELLSVPLPVVPRKRYVYCFHCPDGPGLNTPLTIDPSGAYFRRDGLGGNYISGKSPELDEEPSIDNLDVDHDFFDNKIWPILAHRVPSFENLKVKSSWAGYYEYNTFDENGIIGQHPHHKNLYIATGFSGHGIQKAPAVGRAMSELIFHDRFINIDLSKLSFDRFLRSEPMREANVF</sequence>
<dbReference type="FunFam" id="3.30.9.10:FF:000026">
    <property type="entry name" value="FAD-dependent oxidoreductase domain-containing protein 1"/>
    <property type="match status" value="1"/>
</dbReference>
<dbReference type="InterPro" id="IPR006076">
    <property type="entry name" value="FAD-dep_OxRdtase"/>
</dbReference>
<dbReference type="GO" id="GO:0016491">
    <property type="term" value="F:oxidoreductase activity"/>
    <property type="evidence" value="ECO:0007669"/>
    <property type="project" value="UniProtKB-KW"/>
</dbReference>
<dbReference type="GO" id="GO:0003677">
    <property type="term" value="F:DNA binding"/>
    <property type="evidence" value="ECO:0007669"/>
    <property type="project" value="InterPro"/>
</dbReference>
<evidence type="ECO:0000313" key="8">
    <source>
        <dbReference type="Proteomes" id="UP000000311"/>
    </source>
</evidence>
<dbReference type="SUPFAM" id="SSF51905">
    <property type="entry name" value="FAD/NAD(P)-binding domain"/>
    <property type="match status" value="1"/>
</dbReference>
<evidence type="ECO:0000313" key="7">
    <source>
        <dbReference type="EMBL" id="EFN61438.1"/>
    </source>
</evidence>
<dbReference type="InterPro" id="IPR006578">
    <property type="entry name" value="MADF-dom"/>
</dbReference>
<dbReference type="OrthoDB" id="424974at2759"/>
<evidence type="ECO:0000259" key="5">
    <source>
        <dbReference type="PROSITE" id="PS51029"/>
    </source>
</evidence>
<keyword evidence="1" id="KW-0560">Oxidoreductase</keyword>
<feature type="domain" description="BESS" evidence="6">
    <location>
        <begin position="289"/>
        <end position="328"/>
    </location>
</feature>
<dbReference type="PROSITE" id="PS51029">
    <property type="entry name" value="MADF"/>
    <property type="match status" value="1"/>
</dbReference>
<dbReference type="EMBL" id="GL443983">
    <property type="protein sequence ID" value="EFN61438.1"/>
    <property type="molecule type" value="Genomic_DNA"/>
</dbReference>
<dbReference type="FunCoup" id="E2AYS5">
    <property type="interactions" value="223"/>
</dbReference>
<evidence type="ECO:0000256" key="3">
    <source>
        <dbReference type="ARBA" id="ARBA00046185"/>
    </source>
</evidence>
<accession>E2AYS5</accession>
<dbReference type="GO" id="GO:0032981">
    <property type="term" value="P:mitochondrial respiratory chain complex I assembly"/>
    <property type="evidence" value="ECO:0007669"/>
    <property type="project" value="TreeGrafter"/>
</dbReference>